<dbReference type="RefSeq" id="XP_028482582.1">
    <property type="nucleotide sequence ID" value="XM_028631289.1"/>
</dbReference>
<keyword evidence="1" id="KW-0812">Transmembrane</keyword>
<feature type="signal peptide" evidence="2">
    <location>
        <begin position="1"/>
        <end position="21"/>
    </location>
</feature>
<dbReference type="EMBL" id="RCNU01000011">
    <property type="protein sequence ID" value="RWQ92937.1"/>
    <property type="molecule type" value="Genomic_DNA"/>
</dbReference>
<feature type="transmembrane region" description="Helical" evidence="1">
    <location>
        <begin position="153"/>
        <end position="174"/>
    </location>
</feature>
<keyword evidence="1" id="KW-0472">Membrane</keyword>
<keyword evidence="4" id="KW-1185">Reference proteome</keyword>
<comment type="caution">
    <text evidence="3">The sequence shown here is derived from an EMBL/GenBank/DDBJ whole genome shotgun (WGS) entry which is preliminary data.</text>
</comment>
<dbReference type="VEuPathDB" id="FungiDB:C8Q69DRAFT_476843"/>
<accession>A0A443HM99</accession>
<evidence type="ECO:0000256" key="2">
    <source>
        <dbReference type="SAM" id="SignalP"/>
    </source>
</evidence>
<evidence type="ECO:0000313" key="4">
    <source>
        <dbReference type="Proteomes" id="UP000283841"/>
    </source>
</evidence>
<reference evidence="3 4" key="1">
    <citation type="journal article" date="2018" name="Front. Microbiol.">
        <title>Genomic and genetic insights into a cosmopolitan fungus, Paecilomyces variotii (Eurotiales).</title>
        <authorList>
            <person name="Urquhart A.S."/>
            <person name="Mondo S.J."/>
            <person name="Makela M.R."/>
            <person name="Hane J.K."/>
            <person name="Wiebenga A."/>
            <person name="He G."/>
            <person name="Mihaltcheva S."/>
            <person name="Pangilinan J."/>
            <person name="Lipzen A."/>
            <person name="Barry K."/>
            <person name="de Vries R.P."/>
            <person name="Grigoriev I.V."/>
            <person name="Idnurm A."/>
        </authorList>
    </citation>
    <scope>NUCLEOTIDE SEQUENCE [LARGE SCALE GENOMIC DNA]</scope>
    <source>
        <strain evidence="3 4">CBS 101075</strain>
    </source>
</reference>
<organism evidence="3 4">
    <name type="scientific">Byssochlamys spectabilis</name>
    <name type="common">Paecilomyces variotii</name>
    <dbReference type="NCBI Taxonomy" id="264951"/>
    <lineage>
        <taxon>Eukaryota</taxon>
        <taxon>Fungi</taxon>
        <taxon>Dikarya</taxon>
        <taxon>Ascomycota</taxon>
        <taxon>Pezizomycotina</taxon>
        <taxon>Eurotiomycetes</taxon>
        <taxon>Eurotiomycetidae</taxon>
        <taxon>Eurotiales</taxon>
        <taxon>Thermoascaceae</taxon>
        <taxon>Paecilomyces</taxon>
    </lineage>
</organism>
<sequence length="220" mass="25062">MLLSSLIFVNISISLLAAAAAIDPDARQNYYLEDKSRSNDDDQFCTPQGHPYRNYLVICEQDQSVLSDVDWVSLIYDTPFGDDVADILDLSYAREKDISSESLRELRSRRLNMEPILDEIKDLICPNIAWHLEDLSNVNDGCQNSFHTPLVRIYALFFVSLLCAYLFLGSLAATEKDAIAQSQKERILESQAKVERVIFACEPTAFSTIKRDLLMYYNLD</sequence>
<protein>
    <submittedName>
        <fullName evidence="3">Uncharacterized protein</fullName>
    </submittedName>
</protein>
<evidence type="ECO:0000313" key="3">
    <source>
        <dbReference type="EMBL" id="RWQ92937.1"/>
    </source>
</evidence>
<feature type="chain" id="PRO_5019369880" evidence="2">
    <location>
        <begin position="22"/>
        <end position="220"/>
    </location>
</feature>
<name>A0A443HM99_BYSSP</name>
<evidence type="ECO:0000256" key="1">
    <source>
        <dbReference type="SAM" id="Phobius"/>
    </source>
</evidence>
<keyword evidence="1" id="KW-1133">Transmembrane helix</keyword>
<gene>
    <name evidence="3" type="ORF">C8Q69DRAFT_476843</name>
</gene>
<proteinExistence type="predicted"/>
<keyword evidence="2" id="KW-0732">Signal</keyword>
<dbReference type="AlphaFoldDB" id="A0A443HM99"/>
<dbReference type="Proteomes" id="UP000283841">
    <property type="component" value="Unassembled WGS sequence"/>
</dbReference>
<dbReference type="GeneID" id="39600566"/>